<evidence type="ECO:0000256" key="4">
    <source>
        <dbReference type="ARBA" id="ARBA00022475"/>
    </source>
</evidence>
<dbReference type="InterPro" id="IPR013525">
    <property type="entry name" value="ABC2_TM"/>
</dbReference>
<feature type="transmembrane region" description="Helical" evidence="8">
    <location>
        <begin position="181"/>
        <end position="201"/>
    </location>
</feature>
<protein>
    <submittedName>
        <fullName evidence="10">ABC-2 type transport system permease protein</fullName>
    </submittedName>
</protein>
<evidence type="ECO:0000256" key="5">
    <source>
        <dbReference type="ARBA" id="ARBA00022692"/>
    </source>
</evidence>
<dbReference type="InterPro" id="IPR051449">
    <property type="entry name" value="ABC-2_transporter_component"/>
</dbReference>
<keyword evidence="6 8" id="KW-1133">Transmembrane helix</keyword>
<keyword evidence="5 8" id="KW-0812">Transmembrane</keyword>
<dbReference type="AlphaFoldDB" id="A0A1I2PHC0"/>
<feature type="transmembrane region" description="Helical" evidence="8">
    <location>
        <begin position="20"/>
        <end position="42"/>
    </location>
</feature>
<dbReference type="GO" id="GO:0140359">
    <property type="term" value="F:ABC-type transporter activity"/>
    <property type="evidence" value="ECO:0007669"/>
    <property type="project" value="InterPro"/>
</dbReference>
<feature type="transmembrane region" description="Helical" evidence="8">
    <location>
        <begin position="265"/>
        <end position="287"/>
    </location>
</feature>
<evidence type="ECO:0000256" key="7">
    <source>
        <dbReference type="ARBA" id="ARBA00023136"/>
    </source>
</evidence>
<dbReference type="PROSITE" id="PS51012">
    <property type="entry name" value="ABC_TM2"/>
    <property type="match status" value="1"/>
</dbReference>
<dbReference type="GO" id="GO:0005886">
    <property type="term" value="C:plasma membrane"/>
    <property type="evidence" value="ECO:0007669"/>
    <property type="project" value="UniProtKB-SubCell"/>
</dbReference>
<dbReference type="RefSeq" id="WP_092469099.1">
    <property type="nucleotide sequence ID" value="NZ_FOOX01000002.1"/>
</dbReference>
<name>A0A1I2PHC0_9FIRM</name>
<comment type="similarity">
    <text evidence="2">Belongs to the ABC-2 integral membrane protein family.</text>
</comment>
<reference evidence="11" key="1">
    <citation type="submission" date="2016-10" db="EMBL/GenBank/DDBJ databases">
        <authorList>
            <person name="Varghese N."/>
            <person name="Submissions S."/>
        </authorList>
    </citation>
    <scope>NUCLEOTIDE SEQUENCE [LARGE SCALE GENOMIC DNA]</scope>
    <source>
        <strain evidence="11">DSM 17038</strain>
    </source>
</reference>
<keyword evidence="11" id="KW-1185">Reference proteome</keyword>
<dbReference type="Pfam" id="PF12698">
    <property type="entry name" value="ABC2_membrane_3"/>
    <property type="match status" value="1"/>
</dbReference>
<feature type="transmembrane region" description="Helical" evidence="8">
    <location>
        <begin position="357"/>
        <end position="375"/>
    </location>
</feature>
<accession>A0A1I2PHC0</accession>
<dbReference type="STRING" id="341036.SAMN05660649_00906"/>
<sequence length="392" mass="44249">MRQVLTIAYYEIVHILRDRLLLGQIFFVPFLYTLLLGAVYIAGVLNNIPLGVVNLDNSQLSREVVTAFANSPHFQLNKQINSYSGLERAMGDGTVRAGLVIPEDYAQKVSLHQNTEVLIVYDSSNLIWGYNTRKYAREVINSFNIDHTSAYLAGLGLTKEEVQNTMDTVSLNMEVWYNPTYSYATFILLGIVLMVLHQIGLQSAGLTVTREKEQNSWLQFLSSSVPPWKIFLGKSLPYYISSFFNYALLLWLVDYLIHVKIGGSLFLIILLGALYILVIIAAGFYISVKAATSLQVTRYIMLLSVPFFIISGYTWPTRYIPAYINDLAHLLPFTWMAEGLRLVTLKGLGVHYLGNHILALSVMSAAALFPAITFGKPRKHASSQKQYYFRRT</sequence>
<gene>
    <name evidence="10" type="ORF">SAMN05660649_00906</name>
</gene>
<dbReference type="InterPro" id="IPR047817">
    <property type="entry name" value="ABC2_TM_bact-type"/>
</dbReference>
<dbReference type="PANTHER" id="PTHR30294">
    <property type="entry name" value="MEMBRANE COMPONENT OF ABC TRANSPORTER YHHJ-RELATED"/>
    <property type="match status" value="1"/>
</dbReference>
<evidence type="ECO:0000313" key="10">
    <source>
        <dbReference type="EMBL" id="SFG15575.1"/>
    </source>
</evidence>
<organism evidence="10 11">
    <name type="scientific">Desulfotruncus arcticus DSM 17038</name>
    <dbReference type="NCBI Taxonomy" id="1121424"/>
    <lineage>
        <taxon>Bacteria</taxon>
        <taxon>Bacillati</taxon>
        <taxon>Bacillota</taxon>
        <taxon>Clostridia</taxon>
        <taxon>Eubacteriales</taxon>
        <taxon>Desulfallaceae</taxon>
        <taxon>Desulfotruncus</taxon>
    </lineage>
</organism>
<keyword evidence="7 8" id="KW-0472">Membrane</keyword>
<comment type="subcellular location">
    <subcellularLocation>
        <location evidence="1">Cell membrane</location>
        <topology evidence="1">Multi-pass membrane protein</topology>
    </subcellularLocation>
</comment>
<feature type="domain" description="ABC transmembrane type-2" evidence="9">
    <location>
        <begin position="153"/>
        <end position="378"/>
    </location>
</feature>
<evidence type="ECO:0000256" key="8">
    <source>
        <dbReference type="SAM" id="Phobius"/>
    </source>
</evidence>
<dbReference type="OrthoDB" id="9788252at2"/>
<dbReference type="EMBL" id="FOOX01000002">
    <property type="protein sequence ID" value="SFG15575.1"/>
    <property type="molecule type" value="Genomic_DNA"/>
</dbReference>
<evidence type="ECO:0000256" key="1">
    <source>
        <dbReference type="ARBA" id="ARBA00004651"/>
    </source>
</evidence>
<keyword evidence="4" id="KW-1003">Cell membrane</keyword>
<proteinExistence type="inferred from homology"/>
<evidence type="ECO:0000256" key="2">
    <source>
        <dbReference type="ARBA" id="ARBA00007783"/>
    </source>
</evidence>
<feature type="transmembrane region" description="Helical" evidence="8">
    <location>
        <begin position="299"/>
        <end position="316"/>
    </location>
</feature>
<evidence type="ECO:0000313" key="11">
    <source>
        <dbReference type="Proteomes" id="UP000199337"/>
    </source>
</evidence>
<evidence type="ECO:0000256" key="6">
    <source>
        <dbReference type="ARBA" id="ARBA00022989"/>
    </source>
</evidence>
<dbReference type="PANTHER" id="PTHR30294:SF29">
    <property type="entry name" value="MULTIDRUG ABC TRANSPORTER PERMEASE YBHS-RELATED"/>
    <property type="match status" value="1"/>
</dbReference>
<feature type="transmembrane region" description="Helical" evidence="8">
    <location>
        <begin position="236"/>
        <end position="253"/>
    </location>
</feature>
<evidence type="ECO:0000259" key="9">
    <source>
        <dbReference type="PROSITE" id="PS51012"/>
    </source>
</evidence>
<keyword evidence="3" id="KW-0813">Transport</keyword>
<dbReference type="Proteomes" id="UP000199337">
    <property type="component" value="Unassembled WGS sequence"/>
</dbReference>
<evidence type="ECO:0000256" key="3">
    <source>
        <dbReference type="ARBA" id="ARBA00022448"/>
    </source>
</evidence>
<dbReference type="Gene3D" id="3.40.1710.10">
    <property type="entry name" value="abc type-2 transporter like domain"/>
    <property type="match status" value="1"/>
</dbReference>